<comment type="caution">
    <text evidence="5">The sequence shown here is derived from an EMBL/GenBank/DDBJ whole genome shotgun (WGS) entry which is preliminary data.</text>
</comment>
<keyword evidence="3" id="KW-1015">Disulfide bond</keyword>
<evidence type="ECO:0000256" key="4">
    <source>
        <dbReference type="ARBA" id="ARBA00023284"/>
    </source>
</evidence>
<accession>A0A420G6S8</accession>
<keyword evidence="6" id="KW-1185">Reference proteome</keyword>
<dbReference type="InterPro" id="IPR036249">
    <property type="entry name" value="Thioredoxin-like_sf"/>
</dbReference>
<dbReference type="InterPro" id="IPR050553">
    <property type="entry name" value="Thioredoxin_ResA/DsbE_sf"/>
</dbReference>
<keyword evidence="4" id="KW-0676">Redox-active center</keyword>
<dbReference type="PROSITE" id="PS00194">
    <property type="entry name" value="THIOREDOXIN_1"/>
    <property type="match status" value="1"/>
</dbReference>
<evidence type="ECO:0000256" key="1">
    <source>
        <dbReference type="ARBA" id="ARBA00004196"/>
    </source>
</evidence>
<dbReference type="GO" id="GO:0030313">
    <property type="term" value="C:cell envelope"/>
    <property type="evidence" value="ECO:0007669"/>
    <property type="project" value="UniProtKB-SubCell"/>
</dbReference>
<dbReference type="CDD" id="cd02966">
    <property type="entry name" value="TlpA_like_family"/>
    <property type="match status" value="1"/>
</dbReference>
<dbReference type="Pfam" id="PF14289">
    <property type="entry name" value="DUF4369"/>
    <property type="match status" value="1"/>
</dbReference>
<protein>
    <submittedName>
        <fullName evidence="5">Uncharacterized protein</fullName>
    </submittedName>
</protein>
<dbReference type="InterPro" id="IPR013766">
    <property type="entry name" value="Thioredoxin_domain"/>
</dbReference>
<dbReference type="Pfam" id="PF00578">
    <property type="entry name" value="AhpC-TSA"/>
    <property type="match status" value="1"/>
</dbReference>
<dbReference type="EMBL" id="MCAQ01000002">
    <property type="protein sequence ID" value="RKF40875.1"/>
    <property type="molecule type" value="Genomic_DNA"/>
</dbReference>
<dbReference type="PANTHER" id="PTHR42852">
    <property type="entry name" value="THIOL:DISULFIDE INTERCHANGE PROTEIN DSBE"/>
    <property type="match status" value="1"/>
</dbReference>
<dbReference type="GO" id="GO:0017004">
    <property type="term" value="P:cytochrome complex assembly"/>
    <property type="evidence" value="ECO:0007669"/>
    <property type="project" value="UniProtKB-KW"/>
</dbReference>
<comment type="subcellular location">
    <subcellularLocation>
        <location evidence="1">Cell envelope</location>
    </subcellularLocation>
</comment>
<dbReference type="SUPFAM" id="SSF52833">
    <property type="entry name" value="Thioredoxin-like"/>
    <property type="match status" value="1"/>
</dbReference>
<gene>
    <name evidence="5" type="ORF">BCY89_20750</name>
</gene>
<dbReference type="Gene3D" id="3.40.30.10">
    <property type="entry name" value="Glutaredoxin"/>
    <property type="match status" value="1"/>
</dbReference>
<dbReference type="RefSeq" id="WP_120332976.1">
    <property type="nucleotide sequence ID" value="NZ_CP070350.1"/>
</dbReference>
<evidence type="ECO:0000313" key="6">
    <source>
        <dbReference type="Proteomes" id="UP000286402"/>
    </source>
</evidence>
<dbReference type="InterPro" id="IPR017937">
    <property type="entry name" value="Thioredoxin_CS"/>
</dbReference>
<evidence type="ECO:0000256" key="2">
    <source>
        <dbReference type="ARBA" id="ARBA00022748"/>
    </source>
</evidence>
<dbReference type="InterPro" id="IPR000866">
    <property type="entry name" value="AhpC/TSA"/>
</dbReference>
<proteinExistence type="predicted"/>
<reference evidence="5 6" key="1">
    <citation type="submission" date="2016-07" db="EMBL/GenBank/DDBJ databases">
        <title>Genome analysis of Sphingobacterium siyangense T12B17.</title>
        <authorList>
            <person name="Xu D."/>
            <person name="Su Y."/>
            <person name="Zheng S."/>
        </authorList>
    </citation>
    <scope>NUCLEOTIDE SEQUENCE [LARGE SCALE GENOMIC DNA]</scope>
    <source>
        <strain evidence="5 6">T12B17</strain>
    </source>
</reference>
<dbReference type="AlphaFoldDB" id="A0A420G6S8"/>
<evidence type="ECO:0000256" key="3">
    <source>
        <dbReference type="ARBA" id="ARBA00023157"/>
    </source>
</evidence>
<dbReference type="PROSITE" id="PS51352">
    <property type="entry name" value="THIOREDOXIN_2"/>
    <property type="match status" value="1"/>
</dbReference>
<dbReference type="InterPro" id="IPR025380">
    <property type="entry name" value="DUF4369"/>
</dbReference>
<dbReference type="PANTHER" id="PTHR42852:SF6">
    <property type="entry name" value="THIOL:DISULFIDE INTERCHANGE PROTEIN DSBE"/>
    <property type="match status" value="1"/>
</dbReference>
<organism evidence="5 6">
    <name type="scientific">Sphingobacterium siyangense</name>
    <dbReference type="NCBI Taxonomy" id="459529"/>
    <lineage>
        <taxon>Bacteria</taxon>
        <taxon>Pseudomonadati</taxon>
        <taxon>Bacteroidota</taxon>
        <taxon>Sphingobacteriia</taxon>
        <taxon>Sphingobacteriales</taxon>
        <taxon>Sphingobacteriaceae</taxon>
        <taxon>Sphingobacterium</taxon>
    </lineage>
</organism>
<dbReference type="GO" id="GO:0016491">
    <property type="term" value="F:oxidoreductase activity"/>
    <property type="evidence" value="ECO:0007669"/>
    <property type="project" value="InterPro"/>
</dbReference>
<evidence type="ECO:0000313" key="5">
    <source>
        <dbReference type="EMBL" id="RKF40875.1"/>
    </source>
</evidence>
<dbReference type="Proteomes" id="UP000286402">
    <property type="component" value="Unassembled WGS sequence"/>
</dbReference>
<keyword evidence="2" id="KW-0201">Cytochrome c-type biogenesis</keyword>
<sequence>MKHILKIAALMVVPMMGMAQKKFVLDGELKTGTTEKLYLFYMDGQGKQVTDSASVLKNHFQFKGTLTEPTLVFLTRSPHPERAAEGDYTQMYLEPSKMKLEFQDDNLKNYTLTGSKLDAEHKQLELEKSAIRKGMEPISQAYAAKNKEYSRAERELEALEKKVKLLSEEAASIKNQFEPFNERAAQIDMTFIKSHPQSFLSPYLLMFRMNNLSLEETETLFAGFSKEVQNSRFGKDISEKLAESRSGAVGKTAPVFSTTDIDGKALSLSDFSGKYVLLDFWASWCVPCRKGNPHLIKLYQQYKSKGFEIIGIADDDSKPEKWHKAVEQDEIGIWKHILRGAKFDGTNFDLSKDVTKGYGVSSLPTKVLIDPQGVIIGRYGGGNGGSDEQLDAKLAEVFK</sequence>
<name>A0A420G6S8_9SPHI</name>
<dbReference type="GO" id="GO:0016209">
    <property type="term" value="F:antioxidant activity"/>
    <property type="evidence" value="ECO:0007669"/>
    <property type="project" value="InterPro"/>
</dbReference>